<dbReference type="InterPro" id="IPR029044">
    <property type="entry name" value="Nucleotide-diphossugar_trans"/>
</dbReference>
<evidence type="ECO:0000256" key="2">
    <source>
        <dbReference type="ARBA" id="ARBA00022475"/>
    </source>
</evidence>
<keyword evidence="5" id="KW-0472">Membrane</keyword>
<dbReference type="PANTHER" id="PTHR43646:SF2">
    <property type="entry name" value="GLYCOSYLTRANSFERASE 2-LIKE DOMAIN-CONTAINING PROTEIN"/>
    <property type="match status" value="1"/>
</dbReference>
<dbReference type="Pfam" id="PF00535">
    <property type="entry name" value="Glycos_transf_2"/>
    <property type="match status" value="1"/>
</dbReference>
<dbReference type="InterPro" id="IPR001173">
    <property type="entry name" value="Glyco_trans_2-like"/>
</dbReference>
<keyword evidence="4" id="KW-0808">Transferase</keyword>
<protein>
    <submittedName>
        <fullName evidence="7">TIGR04283 family arsenosugar biosynthesis glycosyltransferase</fullName>
    </submittedName>
</protein>
<reference evidence="7 8" key="1">
    <citation type="submission" date="2021-03" db="EMBL/GenBank/DDBJ databases">
        <title>Aliifodinibius sp. nov., a new bacterium isolated from saline soil.</title>
        <authorList>
            <person name="Galisteo C."/>
            <person name="De La Haba R."/>
            <person name="Sanchez-Porro C."/>
            <person name="Ventosa A."/>
        </authorList>
    </citation>
    <scope>NUCLEOTIDE SEQUENCE [LARGE SCALE GENOMIC DNA]</scope>
    <source>
        <strain evidence="7 8">1BSP15-2V2</strain>
    </source>
</reference>
<dbReference type="EMBL" id="JAGGJA010000016">
    <property type="protein sequence ID" value="MCW9708754.1"/>
    <property type="molecule type" value="Genomic_DNA"/>
</dbReference>
<evidence type="ECO:0000256" key="3">
    <source>
        <dbReference type="ARBA" id="ARBA00022676"/>
    </source>
</evidence>
<dbReference type="Proteomes" id="UP001207918">
    <property type="component" value="Unassembled WGS sequence"/>
</dbReference>
<comment type="subcellular location">
    <subcellularLocation>
        <location evidence="1">Cell membrane</location>
    </subcellularLocation>
</comment>
<dbReference type="Gene3D" id="3.90.550.10">
    <property type="entry name" value="Spore Coat Polysaccharide Biosynthesis Protein SpsA, Chain A"/>
    <property type="match status" value="1"/>
</dbReference>
<keyword evidence="8" id="KW-1185">Reference proteome</keyword>
<dbReference type="CDD" id="cd02522">
    <property type="entry name" value="GT_2_like_a"/>
    <property type="match status" value="1"/>
</dbReference>
<dbReference type="NCBIfam" id="TIGR04283">
    <property type="entry name" value="glyco_like_mftF"/>
    <property type="match status" value="1"/>
</dbReference>
<evidence type="ECO:0000256" key="4">
    <source>
        <dbReference type="ARBA" id="ARBA00022679"/>
    </source>
</evidence>
<evidence type="ECO:0000313" key="7">
    <source>
        <dbReference type="EMBL" id="MCW9708754.1"/>
    </source>
</evidence>
<keyword evidence="2" id="KW-1003">Cell membrane</keyword>
<evidence type="ECO:0000256" key="5">
    <source>
        <dbReference type="ARBA" id="ARBA00023136"/>
    </source>
</evidence>
<evidence type="ECO:0000256" key="1">
    <source>
        <dbReference type="ARBA" id="ARBA00004236"/>
    </source>
</evidence>
<dbReference type="PANTHER" id="PTHR43646">
    <property type="entry name" value="GLYCOSYLTRANSFERASE"/>
    <property type="match status" value="1"/>
</dbReference>
<gene>
    <name evidence="7" type="ORF">J6I44_17980</name>
</gene>
<keyword evidence="3" id="KW-0328">Glycosyltransferase</keyword>
<accession>A0ABT3PSA8</accession>
<dbReference type="SUPFAM" id="SSF53448">
    <property type="entry name" value="Nucleotide-diphospho-sugar transferases"/>
    <property type="match status" value="1"/>
</dbReference>
<name>A0ABT3PSA8_9BACT</name>
<dbReference type="InterPro" id="IPR026461">
    <property type="entry name" value="Trfase_2_rSAM/seldom_assoc"/>
</dbReference>
<comment type="caution">
    <text evidence="7">The sequence shown here is derived from an EMBL/GenBank/DDBJ whole genome shotgun (WGS) entry which is preliminary data.</text>
</comment>
<evidence type="ECO:0000313" key="8">
    <source>
        <dbReference type="Proteomes" id="UP001207918"/>
    </source>
</evidence>
<sequence>MENLAVKLNDSTIKLSVIIPTYNEAEVIAKTVRQVFDKGNDLIEEVIVVDGGSSDETVSQAQQAGATVIDSPSKGRAAQMNRGAEHATGDILYFLHADSRPPANFAASIHRSITTGSDAGCFRLAFDDDHWLLTSYAWFSRFDIDFFRFGDQSLFIKREVFAQLRGFREDHIVMEDQEMVRRIKSDFSFTILDGAVVTSARKYHKVGILKLQLIFSLILTLYYLGVSQERLVGIYKGLIQ</sequence>
<evidence type="ECO:0000259" key="6">
    <source>
        <dbReference type="Pfam" id="PF00535"/>
    </source>
</evidence>
<feature type="domain" description="Glycosyltransferase 2-like" evidence="6">
    <location>
        <begin position="16"/>
        <end position="137"/>
    </location>
</feature>
<dbReference type="RefSeq" id="WP_265767562.1">
    <property type="nucleotide sequence ID" value="NZ_JAGGJA010000016.1"/>
</dbReference>
<organism evidence="7 8">
    <name type="scientific">Fodinibius salsisoli</name>
    <dbReference type="NCBI Taxonomy" id="2820877"/>
    <lineage>
        <taxon>Bacteria</taxon>
        <taxon>Pseudomonadati</taxon>
        <taxon>Balneolota</taxon>
        <taxon>Balneolia</taxon>
        <taxon>Balneolales</taxon>
        <taxon>Balneolaceae</taxon>
        <taxon>Fodinibius</taxon>
    </lineage>
</organism>
<proteinExistence type="predicted"/>